<protein>
    <submittedName>
        <fullName evidence="1">Uncharacterized protein</fullName>
    </submittedName>
</protein>
<proteinExistence type="predicted"/>
<dbReference type="EMBL" id="JABTEG010000001">
    <property type="protein sequence ID" value="KAG4306175.1"/>
    <property type="molecule type" value="Genomic_DNA"/>
</dbReference>
<keyword evidence="2" id="KW-1185">Reference proteome</keyword>
<organism evidence="1 2">
    <name type="scientific">Pneumocystis oryctolagi</name>
    <dbReference type="NCBI Taxonomy" id="42067"/>
    <lineage>
        <taxon>Eukaryota</taxon>
        <taxon>Fungi</taxon>
        <taxon>Dikarya</taxon>
        <taxon>Ascomycota</taxon>
        <taxon>Taphrinomycotina</taxon>
        <taxon>Pneumocystomycetes</taxon>
        <taxon>Pneumocystaceae</taxon>
        <taxon>Pneumocystis</taxon>
    </lineage>
</organism>
<evidence type="ECO:0000313" key="1">
    <source>
        <dbReference type="EMBL" id="KAG4306175.1"/>
    </source>
</evidence>
<dbReference type="Proteomes" id="UP000768646">
    <property type="component" value="Unassembled WGS sequence"/>
</dbReference>
<sequence length="188" mass="20789">MAKKKENYRVSKEEVNVEEEDTSSSSEAGNLPVGANTHVFSRSEAKARKHILKHGLKKVEGVVRVTFSRPKNVLFVIVNPDVYKMPYSDTYIVFGQIKIQDTSSQEHMNAVQQLARNSVQNAKVSASLDGSKEASVLEEAQVDLDETGLLSKDIELVMDQTKVSRARAVRALRDNDGDIVNAIMSIAI</sequence>
<reference evidence="1 2" key="1">
    <citation type="journal article" date="2021" name="Commun. Biol.">
        <title>Genomic insights into the host specific adaptation of the Pneumocystis genus.</title>
        <authorList>
            <person name="Cisse O.H."/>
            <person name="Ma L."/>
            <person name="Dekker J.P."/>
            <person name="Khil P.P."/>
            <person name="Youn J.-H."/>
            <person name="Brenchley J.M."/>
            <person name="Blair R."/>
            <person name="Pahar B."/>
            <person name="Chabe M."/>
            <person name="Van Rompay K.K.A."/>
            <person name="Keesler R."/>
            <person name="Sukura A."/>
            <person name="Hirsch V."/>
            <person name="Kutty G."/>
            <person name="Liu Y."/>
            <person name="Peng L."/>
            <person name="Chen J."/>
            <person name="Song J."/>
            <person name="Weissenbacher-Lang C."/>
            <person name="Xu J."/>
            <person name="Upham N.S."/>
            <person name="Stajich J.E."/>
            <person name="Cuomo C.A."/>
            <person name="Cushion M.T."/>
            <person name="Kovacs J.A."/>
        </authorList>
    </citation>
    <scope>NUCLEOTIDE SEQUENCE [LARGE SCALE GENOMIC DNA]</scope>
    <source>
        <strain evidence="1 2">RABM</strain>
    </source>
</reference>
<evidence type="ECO:0000313" key="2">
    <source>
        <dbReference type="Proteomes" id="UP000768646"/>
    </source>
</evidence>
<accession>A0ACB7CGC0</accession>
<name>A0ACB7CGC0_9ASCO</name>
<comment type="caution">
    <text evidence="1">The sequence shown here is derived from an EMBL/GenBank/DDBJ whole genome shotgun (WGS) entry which is preliminary data.</text>
</comment>
<gene>
    <name evidence="1" type="ORF">PORY_000163</name>
</gene>